<dbReference type="Proteomes" id="UP000502823">
    <property type="component" value="Unassembled WGS sequence"/>
</dbReference>
<dbReference type="Pfam" id="PF03022">
    <property type="entry name" value="MRJP"/>
    <property type="match status" value="1"/>
</dbReference>
<dbReference type="Gene3D" id="2.120.10.30">
    <property type="entry name" value="TolB, C-terminal domain"/>
    <property type="match status" value="1"/>
</dbReference>
<dbReference type="FunFam" id="2.120.10.30:FF:000053">
    <property type="entry name" value="protein yellow"/>
    <property type="match status" value="1"/>
</dbReference>
<evidence type="ECO:0000256" key="4">
    <source>
        <dbReference type="SAM" id="SignalP"/>
    </source>
</evidence>
<dbReference type="GO" id="GO:0005576">
    <property type="term" value="C:extracellular region"/>
    <property type="evidence" value="ECO:0007669"/>
    <property type="project" value="UniProtKB-SubCell"/>
</dbReference>
<evidence type="ECO:0008006" key="7">
    <source>
        <dbReference type="Google" id="ProtNLM"/>
    </source>
</evidence>
<protein>
    <recommendedName>
        <fullName evidence="7">Bee-milk protein</fullName>
    </recommendedName>
</protein>
<feature type="chain" id="PRO_5026675694" description="Bee-milk protein" evidence="4">
    <location>
        <begin position="23"/>
        <end position="379"/>
    </location>
</feature>
<sequence length="379" mass="42465">MQCLPCWVITVALATLFCRVSGTCDKQLLPDLTMTLSGTNLDWPCSATKKIYTSSGRYISKHVIPTRLQIYKDEAIVLTPRYKEGVPFTLGKLSLKTKNHHPTITPFPCWNLQEEGNCQALQSAVDIFLDAQDIVWVLDTGIVNTLEQPVRRCPPKVVAINMKTGKVIRTIDLSELVCSASRLQYLVVDYDQDGGPYLYISDAASRAILVYDVKKGTGYKFVLPKSVTRGSSSNDVLYLALIRKSCGTTVLYFTYLSSERLFSIKTHHLRRGSTKDTVVDVGPKHEQFVILGTDSGSAIFFRSKGDGDIYMWNTETPFNRENFLLVQKGNECRLATHVVPGYKRLMWVLESNFHDYIQNKVGCAGASISLHPLIKECES</sequence>
<gene>
    <name evidence="5" type="ORF">Cfor_06334</name>
</gene>
<dbReference type="InterPro" id="IPR011047">
    <property type="entry name" value="Quinoprotein_ADH-like_sf"/>
</dbReference>
<name>A0A6L2PKE8_COPFO</name>
<keyword evidence="4" id="KW-0732">Signal</keyword>
<evidence type="ECO:0000313" key="6">
    <source>
        <dbReference type="Proteomes" id="UP000502823"/>
    </source>
</evidence>
<dbReference type="SUPFAM" id="SSF50998">
    <property type="entry name" value="Quinoprotein alcohol dehydrogenase-like"/>
    <property type="match status" value="1"/>
</dbReference>
<keyword evidence="3" id="KW-0964">Secreted</keyword>
<evidence type="ECO:0000256" key="3">
    <source>
        <dbReference type="ARBA" id="ARBA00022525"/>
    </source>
</evidence>
<dbReference type="InterPro" id="IPR011042">
    <property type="entry name" value="6-blade_b-propeller_TolB-like"/>
</dbReference>
<keyword evidence="6" id="KW-1185">Reference proteome</keyword>
<comment type="similarity">
    <text evidence="2">Belongs to the major royal jelly protein family.</text>
</comment>
<comment type="subcellular location">
    <subcellularLocation>
        <location evidence="1">Secreted</location>
    </subcellularLocation>
</comment>
<dbReference type="PANTHER" id="PTHR10009:SF6">
    <property type="entry name" value="FI16876P1"/>
    <property type="match status" value="1"/>
</dbReference>
<dbReference type="InParanoid" id="A0A6L2PKE8"/>
<organism evidence="5 6">
    <name type="scientific">Coptotermes formosanus</name>
    <name type="common">Formosan subterranean termite</name>
    <dbReference type="NCBI Taxonomy" id="36987"/>
    <lineage>
        <taxon>Eukaryota</taxon>
        <taxon>Metazoa</taxon>
        <taxon>Ecdysozoa</taxon>
        <taxon>Arthropoda</taxon>
        <taxon>Hexapoda</taxon>
        <taxon>Insecta</taxon>
        <taxon>Pterygota</taxon>
        <taxon>Neoptera</taxon>
        <taxon>Polyneoptera</taxon>
        <taxon>Dictyoptera</taxon>
        <taxon>Blattodea</taxon>
        <taxon>Blattoidea</taxon>
        <taxon>Termitoidae</taxon>
        <taxon>Rhinotermitidae</taxon>
        <taxon>Coptotermes</taxon>
    </lineage>
</organism>
<reference evidence="6" key="1">
    <citation type="submission" date="2020-01" db="EMBL/GenBank/DDBJ databases">
        <title>Draft genome sequence of the Termite Coptotermes fromosanus.</title>
        <authorList>
            <person name="Itakura S."/>
            <person name="Yosikawa Y."/>
            <person name="Umezawa K."/>
        </authorList>
    </citation>
    <scope>NUCLEOTIDE SEQUENCE [LARGE SCALE GENOMIC DNA]</scope>
</reference>
<comment type="caution">
    <text evidence="5">The sequence shown here is derived from an EMBL/GenBank/DDBJ whole genome shotgun (WGS) entry which is preliminary data.</text>
</comment>
<dbReference type="EMBL" id="BLKM01000389">
    <property type="protein sequence ID" value="GFG32836.1"/>
    <property type="molecule type" value="Genomic_DNA"/>
</dbReference>
<evidence type="ECO:0000313" key="5">
    <source>
        <dbReference type="EMBL" id="GFG32836.1"/>
    </source>
</evidence>
<dbReference type="FunCoup" id="A0A6L2PKE8">
    <property type="interactions" value="20"/>
</dbReference>
<dbReference type="PANTHER" id="PTHR10009">
    <property type="entry name" value="PROTEIN YELLOW-RELATED"/>
    <property type="match status" value="1"/>
</dbReference>
<accession>A0A6L2PKE8</accession>
<dbReference type="OrthoDB" id="6583604at2759"/>
<proteinExistence type="inferred from homology"/>
<dbReference type="InterPro" id="IPR017996">
    <property type="entry name" value="MRJP/yellow-related"/>
</dbReference>
<dbReference type="AlphaFoldDB" id="A0A6L2PKE8"/>
<evidence type="ECO:0000256" key="1">
    <source>
        <dbReference type="ARBA" id="ARBA00004613"/>
    </source>
</evidence>
<feature type="signal peptide" evidence="4">
    <location>
        <begin position="1"/>
        <end position="22"/>
    </location>
</feature>
<evidence type="ECO:0000256" key="2">
    <source>
        <dbReference type="ARBA" id="ARBA00009127"/>
    </source>
</evidence>